<dbReference type="PANTHER" id="PTHR38593:SF1">
    <property type="entry name" value="BLR2558 PROTEIN"/>
    <property type="match status" value="1"/>
</dbReference>
<dbReference type="Gene3D" id="1.20.1260.10">
    <property type="match status" value="1"/>
</dbReference>
<keyword evidence="4" id="KW-1185">Reference proteome</keyword>
<organism evidence="3 4">
    <name type="scientific">Mucilaginibacter lutimaris</name>
    <dbReference type="NCBI Taxonomy" id="931629"/>
    <lineage>
        <taxon>Bacteria</taxon>
        <taxon>Pseudomonadati</taxon>
        <taxon>Bacteroidota</taxon>
        <taxon>Sphingobacteriia</taxon>
        <taxon>Sphingobacteriales</taxon>
        <taxon>Sphingobacteriaceae</taxon>
        <taxon>Mucilaginibacter</taxon>
    </lineage>
</organism>
<dbReference type="PANTHER" id="PTHR38593">
    <property type="entry name" value="BLR2558 PROTEIN"/>
    <property type="match status" value="1"/>
</dbReference>
<comment type="caution">
    <text evidence="3">The sequence shown here is derived from an EMBL/GenBank/DDBJ whole genome shotgun (WGS) entry which is preliminary data.</text>
</comment>
<reference evidence="4" key="1">
    <citation type="journal article" date="2019" name="Int. J. Syst. Evol. Microbiol.">
        <title>The Global Catalogue of Microorganisms (GCM) 10K type strain sequencing project: providing services to taxonomists for standard genome sequencing and annotation.</title>
        <authorList>
            <consortium name="The Broad Institute Genomics Platform"/>
            <consortium name="The Broad Institute Genome Sequencing Center for Infectious Disease"/>
            <person name="Wu L."/>
            <person name="Ma J."/>
        </authorList>
    </citation>
    <scope>NUCLEOTIDE SEQUENCE [LARGE SCALE GENOMIC DNA]</scope>
    <source>
        <strain evidence="4">CCUG 60742</strain>
    </source>
</reference>
<evidence type="ECO:0000313" key="3">
    <source>
        <dbReference type="EMBL" id="MFD0764785.1"/>
    </source>
</evidence>
<dbReference type="Pfam" id="PF13628">
    <property type="entry name" value="DUF4142"/>
    <property type="match status" value="1"/>
</dbReference>
<feature type="signal peptide" evidence="1">
    <location>
        <begin position="1"/>
        <end position="22"/>
    </location>
</feature>
<name>A0ABW2ZF00_9SPHI</name>
<protein>
    <submittedName>
        <fullName evidence="3">DUF4142 domain-containing protein</fullName>
    </submittedName>
</protein>
<dbReference type="EMBL" id="JBHTIA010000003">
    <property type="protein sequence ID" value="MFD0764785.1"/>
    <property type="molecule type" value="Genomic_DNA"/>
</dbReference>
<evidence type="ECO:0000259" key="2">
    <source>
        <dbReference type="Pfam" id="PF13628"/>
    </source>
</evidence>
<keyword evidence="1" id="KW-0732">Signal</keyword>
<dbReference type="Proteomes" id="UP001597073">
    <property type="component" value="Unassembled WGS sequence"/>
</dbReference>
<feature type="chain" id="PRO_5046754088" evidence="1">
    <location>
        <begin position="23"/>
        <end position="175"/>
    </location>
</feature>
<sequence>MMKRTSCIVLALATLIFTQACNNRKAQNYNKINQANEEGITFVKNALESGAAEIKLSQLALTNSQNPQMLEYAKQVIADHTDIDAELKKISGSKGNTDSLNAVHQTQLDSLSNKKGAAFDKLYIQAMVIDHENAIKVFKEGENNSDKKLKDFAVKNKPKLEQHLGSANEICAGLK</sequence>
<proteinExistence type="predicted"/>
<evidence type="ECO:0000256" key="1">
    <source>
        <dbReference type="SAM" id="SignalP"/>
    </source>
</evidence>
<dbReference type="InterPro" id="IPR025419">
    <property type="entry name" value="DUF4142"/>
</dbReference>
<evidence type="ECO:0000313" key="4">
    <source>
        <dbReference type="Proteomes" id="UP001597073"/>
    </source>
</evidence>
<gene>
    <name evidence="3" type="ORF">ACFQZI_07950</name>
</gene>
<dbReference type="RefSeq" id="WP_377140785.1">
    <property type="nucleotide sequence ID" value="NZ_JBHTIA010000003.1"/>
</dbReference>
<dbReference type="PROSITE" id="PS51257">
    <property type="entry name" value="PROKAR_LIPOPROTEIN"/>
    <property type="match status" value="1"/>
</dbReference>
<dbReference type="InterPro" id="IPR012347">
    <property type="entry name" value="Ferritin-like"/>
</dbReference>
<feature type="domain" description="DUF4142" evidence="2">
    <location>
        <begin position="41"/>
        <end position="169"/>
    </location>
</feature>
<accession>A0ABW2ZF00</accession>